<sequence length="272" mass="31761">MIDASWQIEEPMEIGKLNGRRLYVGGTEGIATIAESLGKQHDMQVHVILNPQHKRARLVKPLSLSQMQEGLHHVYKANETLHRNINANVLSSGYLQRNHWIVRDAQTVIAFGAFENRGFQKTVLQGGTGWSVQMGLDAQTKTVYVYDRSSKQWYTTSWIKNKDNNGRWYTWCKFIPCRKPYLDFTKELKESGAKPKKKKTPTQTPREELLESVRKSAERLAKAREDIERIREKRKETKHKTEAERLKPLPGWEDWAAGRKQRRRLEYDEDED</sequence>
<keyword evidence="3" id="KW-1185">Reference proteome</keyword>
<reference evidence="2" key="1">
    <citation type="submission" date="2023-01" db="EMBL/GenBank/DDBJ databases">
        <title>Genome assembly of the deep-sea coral Lophelia pertusa.</title>
        <authorList>
            <person name="Herrera S."/>
            <person name="Cordes E."/>
        </authorList>
    </citation>
    <scope>NUCLEOTIDE SEQUENCE</scope>
    <source>
        <strain evidence="2">USNM1676648</strain>
        <tissue evidence="2">Polyp</tissue>
    </source>
</reference>
<organism evidence="2 3">
    <name type="scientific">Desmophyllum pertusum</name>
    <dbReference type="NCBI Taxonomy" id="174260"/>
    <lineage>
        <taxon>Eukaryota</taxon>
        <taxon>Metazoa</taxon>
        <taxon>Cnidaria</taxon>
        <taxon>Anthozoa</taxon>
        <taxon>Hexacorallia</taxon>
        <taxon>Scleractinia</taxon>
        <taxon>Caryophylliina</taxon>
        <taxon>Caryophylliidae</taxon>
        <taxon>Desmophyllum</taxon>
    </lineage>
</organism>
<accession>A0A9X0CPW7</accession>
<name>A0A9X0CPW7_9CNID</name>
<proteinExistence type="predicted"/>
<dbReference type="Proteomes" id="UP001163046">
    <property type="component" value="Unassembled WGS sequence"/>
</dbReference>
<feature type="region of interest" description="Disordered" evidence="1">
    <location>
        <begin position="190"/>
        <end position="251"/>
    </location>
</feature>
<evidence type="ECO:0000313" key="2">
    <source>
        <dbReference type="EMBL" id="KAJ7371652.1"/>
    </source>
</evidence>
<feature type="compositionally biased region" description="Basic and acidic residues" evidence="1">
    <location>
        <begin position="205"/>
        <end position="247"/>
    </location>
</feature>
<dbReference type="AlphaFoldDB" id="A0A9X0CPW7"/>
<dbReference type="OrthoDB" id="6015377at2759"/>
<evidence type="ECO:0000256" key="1">
    <source>
        <dbReference type="SAM" id="MobiDB-lite"/>
    </source>
</evidence>
<protein>
    <submittedName>
        <fullName evidence="2">Uncharacterized protein</fullName>
    </submittedName>
</protein>
<evidence type="ECO:0000313" key="3">
    <source>
        <dbReference type="Proteomes" id="UP001163046"/>
    </source>
</evidence>
<dbReference type="EMBL" id="MU826843">
    <property type="protein sequence ID" value="KAJ7371652.1"/>
    <property type="molecule type" value="Genomic_DNA"/>
</dbReference>
<gene>
    <name evidence="2" type="ORF">OS493_023670</name>
</gene>
<comment type="caution">
    <text evidence="2">The sequence shown here is derived from an EMBL/GenBank/DDBJ whole genome shotgun (WGS) entry which is preliminary data.</text>
</comment>